<dbReference type="SMART" id="SM00825">
    <property type="entry name" value="PKS_KS"/>
    <property type="match status" value="1"/>
</dbReference>
<dbReference type="InterPro" id="IPR020807">
    <property type="entry name" value="PKS_DH"/>
</dbReference>
<feature type="domain" description="Carrier" evidence="11">
    <location>
        <begin position="2038"/>
        <end position="2119"/>
    </location>
</feature>
<evidence type="ECO:0000256" key="6">
    <source>
        <dbReference type="ARBA" id="ARBA00022857"/>
    </source>
</evidence>
<dbReference type="SUPFAM" id="SSF55048">
    <property type="entry name" value="Probable ACP-binding domain of malonyl-CoA ACP transacylase"/>
    <property type="match status" value="1"/>
</dbReference>
<sequence length="2128" mass="233838">MKSELMPIAIIGMGCRFPGDAETPQKFWEMLCEGRDGVIEVPPDRWDVKRFHDPDPNKPGKTYTKHASFLRQPIDQMDALFFGISPREAEALDPQQRLLLEVAWEALEDAGLVPKQLAGSATGVFVGGFIVDHITKSTSPYNRDLLGTYSAVSFTHTILSARIAYVLDLHGPCMTMDTACSSSLVAFHQACQSIRAGESEIALVGGVNVMYRPEIPISMCKSQLLAADGRSKSFDARGDGYGRGEGAGVVVLKPLDAAKRDGDAIYAVVCGTGVNQDGRTEGITLPNGEAQAALIRRVWEKSGISPSEIAYFEAHGTGTAAGDPIECNALGAVLGQEHSPPNRPPEDACFVGSLKANIGHLEAGAGIASVIKTSLCLKHRQIPPVANLEEPNPKIPFEALGLRLPRKLEPIPEAKRPAYAGINSFGYGGTNAHVILEEAPAAERSPIEEALDTPYLLPLSARSEKALSALAQSYLDFLSAPETSPLRDICYSAGVRREHHNHRLALIADSHDGMAEQLQSFVKGEGGHLLTGQVFPGQEARPVFVFTGMGPQWWAMGRELLQHEPVFRQVAEECDAVFQELSGWSILTEMRSGEADSKMSETHIAQPANFIVQAGLSALWRAWGIEPAAIVGHSVGDVTASYISGILGLEDAMLVSYHRSRLQKTVAGQGKMLAAGLAMDEAQTLLGIDGERVSFAAVNSPASVTLSGDPDTLERMAKELQARGIFNRFLKVELAYHSHIMDSLKDEFRAVLSTLRPRTPSVPYYSTVLGQRVEDAVCDGEYWCNNIREPVLFAKSIANLMEDGHRLFLEVGPHPVLSTAIKECLMHRGAKGTVISSLHREKPERANLREALGGLYIANTPIDFGRFYGTGNYVRLPTYPWQRETYWSESEESLRDRLGSPGQHPLLGRRLAMPTSRNLSWETTLNNNFLPYLSDHRIEDVVILPGAAYVEIGLAIQKEMDEEGACALEGIKLHRALVIGATDEPLLHLDYDEETREYAVHGRTRDDKSNWILHATGSISMLRVGEAKQIGLDDIKRRCRSSVDPDALYTRLHEIGLQYGPYFRGIRQLWKGTNEVFARVEGHESLAGGDNSYRLHPTLLDACFQSLIALLDDNTVPYVPVSIRQLRFHAGPKTYCWCHARLTGRSTGFIEADITLYDDDGNILVEIKDLSCQAVVAEKGEGSASWRQWTYEFAWEPAEEPDAIEVSPPGQWWLFSDRETVGQRLEGRLLSRGAEKVIRVLPGTTFQKKNSTHFEIRRDSREDMQRLMETVENGDRIVYLWGLDAPVKEDDPTGTADAVVCLCLIQALARIESLESLHFSLVTCGAQPIHSSEEPLGLAQAPLVGLMRVAINEYPNIRFHLVDLDREGEHDDPGRLVAELFADSPDEEVALRGTGRYVHRLKQTQVKEPEPIAATPGFPYELETGTPSSIEGLHFREKQRQTPGPGEIEIEVHASSLGFKDILKVTKVLPNTLENVFYGDSLGMEAAGIVVRVGEGVKEYRVGDAVVALASGTLSSYITLSVDSAFLVPKLGNLSHEEAASVSRAFVTAYYALYHVARLQPGERVLIHAVASGVGMAAIQVARWIGAEIFATVDSPEKIDYLHSVGIEHVMDFRSLGFVDEIMASTDGEGIDVIINTMPRGTVVKNLAILRPFGRFIEVSKQDIVDDKRLPMRPFNRNLTFTVVDIDHLMAERPEIFRQMLSEVWGRFMTRDFRPLPIKVFPAARVVDAFDYMGHPKHAGKIVVSMRDPQPVSVLPMAVEKTLFEPDATYLITGGFGGFGLEIAKWMSALGVGNLVLAGRRGAVTEEARQTVAALEEAGTRVFAASIDISQESQVERLIGEIGATMPPLKGVMHAAAVLDDAPIAELDTERFERVMAPKALGAWHLHQQTQAIPLDFFVLFSSISAWIGNASQGNYVAANVFLDTLAHHRRASGLPATSIDWGAISEVGMAARDKETGEYLEGIGVKRITPVQAMKALAYILYRQPTQIGLMHGDWGRLGQFNPAFASSPRFSHLIPKEAILGEDSPDSILRRDLQAMEPEEQEEKVVALLAGEIGETLRIPIERVSLHHSLPDMGVDSLMAMELRTVIRTQFGITTTTLELLKGDTITQIAPRLLEKMEIAKVSEKS</sequence>
<dbReference type="Gene3D" id="3.90.180.10">
    <property type="entry name" value="Medium-chain alcohol dehydrogenases, catalytic domain"/>
    <property type="match status" value="1"/>
</dbReference>
<evidence type="ECO:0000259" key="13">
    <source>
        <dbReference type="PROSITE" id="PS52019"/>
    </source>
</evidence>
<dbReference type="InterPro" id="IPR036291">
    <property type="entry name" value="NAD(P)-bd_dom_sf"/>
</dbReference>
<dbReference type="Pfam" id="PF00109">
    <property type="entry name" value="ketoacyl-synt"/>
    <property type="match status" value="1"/>
</dbReference>
<keyword evidence="7" id="KW-0511">Multifunctional enzyme</keyword>
<evidence type="ECO:0000259" key="12">
    <source>
        <dbReference type="PROSITE" id="PS52004"/>
    </source>
</evidence>
<dbReference type="SUPFAM" id="SSF53901">
    <property type="entry name" value="Thiolase-like"/>
    <property type="match status" value="1"/>
</dbReference>
<dbReference type="Pfam" id="PF08659">
    <property type="entry name" value="KR"/>
    <property type="match status" value="1"/>
</dbReference>
<dbReference type="InterPro" id="IPR049552">
    <property type="entry name" value="PKS_DH_N"/>
</dbReference>
<dbReference type="EMBL" id="CAADFF010000026">
    <property type="protein sequence ID" value="VFJ91500.1"/>
    <property type="molecule type" value="Genomic_DNA"/>
</dbReference>
<evidence type="ECO:0000256" key="2">
    <source>
        <dbReference type="ARBA" id="ARBA00006484"/>
    </source>
</evidence>
<dbReference type="SMART" id="SM00822">
    <property type="entry name" value="PKS_KR"/>
    <property type="match status" value="1"/>
</dbReference>
<dbReference type="Pfam" id="PF21394">
    <property type="entry name" value="Beta-ketacyl_N"/>
    <property type="match status" value="1"/>
</dbReference>
<dbReference type="Pfam" id="PF21089">
    <property type="entry name" value="PKS_DH_N"/>
    <property type="match status" value="1"/>
</dbReference>
<gene>
    <name evidence="14" type="ORF">BECKLFY1418B_GA0070995_10268</name>
</gene>
<feature type="domain" description="Ketosynthase family 3 (KS3)" evidence="12">
    <location>
        <begin position="5"/>
        <end position="438"/>
    </location>
</feature>
<dbReference type="InterPro" id="IPR020841">
    <property type="entry name" value="PKS_Beta-ketoAc_synthase_dom"/>
</dbReference>
<dbReference type="InterPro" id="IPR014030">
    <property type="entry name" value="Ketoacyl_synth_N"/>
</dbReference>
<dbReference type="SMART" id="SM00823">
    <property type="entry name" value="PKS_PP"/>
    <property type="match status" value="1"/>
</dbReference>
<dbReference type="SMART" id="SM00827">
    <property type="entry name" value="PKS_AT"/>
    <property type="match status" value="1"/>
</dbReference>
<dbReference type="InterPro" id="IPR013154">
    <property type="entry name" value="ADH-like_N"/>
</dbReference>
<dbReference type="PANTHER" id="PTHR43775">
    <property type="entry name" value="FATTY ACID SYNTHASE"/>
    <property type="match status" value="1"/>
</dbReference>
<dbReference type="InterPro" id="IPR009081">
    <property type="entry name" value="PP-bd_ACP"/>
</dbReference>
<dbReference type="InterPro" id="IPR001227">
    <property type="entry name" value="Ac_transferase_dom_sf"/>
</dbReference>
<keyword evidence="8" id="KW-0012">Acyltransferase</keyword>
<evidence type="ECO:0000259" key="11">
    <source>
        <dbReference type="PROSITE" id="PS50075"/>
    </source>
</evidence>
<dbReference type="PROSITE" id="PS50075">
    <property type="entry name" value="CARRIER"/>
    <property type="match status" value="1"/>
</dbReference>
<evidence type="ECO:0000256" key="10">
    <source>
        <dbReference type="PROSITE-ProRule" id="PRU01363"/>
    </source>
</evidence>
<dbReference type="Gene3D" id="3.30.70.3290">
    <property type="match status" value="1"/>
</dbReference>
<dbReference type="InterPro" id="IPR049551">
    <property type="entry name" value="PKS_DH_C"/>
</dbReference>
<feature type="region of interest" description="C-terminal hotdog fold" evidence="10">
    <location>
        <begin position="1040"/>
        <end position="1181"/>
    </location>
</feature>
<dbReference type="InterPro" id="IPR016035">
    <property type="entry name" value="Acyl_Trfase/lysoPLipase"/>
</dbReference>
<evidence type="ECO:0000256" key="1">
    <source>
        <dbReference type="ARBA" id="ARBA00005194"/>
    </source>
</evidence>
<dbReference type="GO" id="GO:0016491">
    <property type="term" value="F:oxidoreductase activity"/>
    <property type="evidence" value="ECO:0007669"/>
    <property type="project" value="InterPro"/>
</dbReference>
<dbReference type="GO" id="GO:0004312">
    <property type="term" value="F:fatty acid synthase activity"/>
    <property type="evidence" value="ECO:0007669"/>
    <property type="project" value="TreeGrafter"/>
</dbReference>
<dbReference type="Gene3D" id="3.40.366.10">
    <property type="entry name" value="Malonyl-Coenzyme A Acyl Carrier Protein, domain 2"/>
    <property type="match status" value="1"/>
</dbReference>
<evidence type="ECO:0000256" key="3">
    <source>
        <dbReference type="ARBA" id="ARBA00022450"/>
    </source>
</evidence>
<dbReference type="GO" id="GO:0005886">
    <property type="term" value="C:plasma membrane"/>
    <property type="evidence" value="ECO:0007669"/>
    <property type="project" value="TreeGrafter"/>
</dbReference>
<dbReference type="PROSITE" id="PS00606">
    <property type="entry name" value="KS3_1"/>
    <property type="match status" value="1"/>
</dbReference>
<dbReference type="InterPro" id="IPR013968">
    <property type="entry name" value="PKS_KR"/>
</dbReference>
<dbReference type="FunFam" id="3.40.47.10:FF:000019">
    <property type="entry name" value="Polyketide synthase type I"/>
    <property type="match status" value="1"/>
</dbReference>
<dbReference type="Pfam" id="PF00107">
    <property type="entry name" value="ADH_zinc_N"/>
    <property type="match status" value="1"/>
</dbReference>
<dbReference type="SUPFAM" id="SSF51735">
    <property type="entry name" value="NAD(P)-binding Rossmann-fold domains"/>
    <property type="match status" value="3"/>
</dbReference>
<dbReference type="InterPro" id="IPR011032">
    <property type="entry name" value="GroES-like_sf"/>
</dbReference>
<dbReference type="InterPro" id="IPR018201">
    <property type="entry name" value="Ketoacyl_synth_AS"/>
</dbReference>
<dbReference type="CDD" id="cd08955">
    <property type="entry name" value="KR_2_FAS_SDR_x"/>
    <property type="match status" value="1"/>
</dbReference>
<dbReference type="InterPro" id="IPR016039">
    <property type="entry name" value="Thiolase-like"/>
</dbReference>
<dbReference type="InterPro" id="IPR032821">
    <property type="entry name" value="PKS_assoc"/>
</dbReference>
<dbReference type="Pfam" id="PF14765">
    <property type="entry name" value="PS-DH"/>
    <property type="match status" value="1"/>
</dbReference>
<dbReference type="InterPro" id="IPR016036">
    <property type="entry name" value="Malonyl_transacylase_ACP-bd"/>
</dbReference>
<keyword evidence="5 14" id="KW-0808">Transferase</keyword>
<dbReference type="Gene3D" id="3.40.50.720">
    <property type="entry name" value="NAD(P)-binding Rossmann-like Domain"/>
    <property type="match status" value="3"/>
</dbReference>
<dbReference type="GO" id="GO:0006633">
    <property type="term" value="P:fatty acid biosynthetic process"/>
    <property type="evidence" value="ECO:0007669"/>
    <property type="project" value="UniProtKB-UniPathway"/>
</dbReference>
<dbReference type="FunFam" id="3.40.50.720:FF:000209">
    <property type="entry name" value="Polyketide synthase Pks12"/>
    <property type="match status" value="1"/>
</dbReference>
<dbReference type="SMART" id="SM00826">
    <property type="entry name" value="PKS_DH"/>
    <property type="match status" value="1"/>
</dbReference>
<dbReference type="Gene3D" id="1.10.1200.10">
    <property type="entry name" value="ACP-like"/>
    <property type="match status" value="1"/>
</dbReference>
<comment type="function">
    <text evidence="9">Involved in production of the polyketide antibiotic thailandamide.</text>
</comment>
<evidence type="ECO:0000256" key="7">
    <source>
        <dbReference type="ARBA" id="ARBA00023268"/>
    </source>
</evidence>
<dbReference type="Pfam" id="PF00550">
    <property type="entry name" value="PP-binding"/>
    <property type="match status" value="1"/>
</dbReference>
<dbReference type="InterPro" id="IPR020806">
    <property type="entry name" value="PKS_PP-bd"/>
</dbReference>
<dbReference type="InterPro" id="IPR042104">
    <property type="entry name" value="PKS_dehydratase_sf"/>
</dbReference>
<comment type="similarity">
    <text evidence="2">Belongs to the short-chain dehydrogenases/reductases (SDR) family.</text>
</comment>
<dbReference type="FunFam" id="3.40.366.10:FF:000002">
    <property type="entry name" value="Probable polyketide synthase 2"/>
    <property type="match status" value="1"/>
</dbReference>
<dbReference type="InterPro" id="IPR020843">
    <property type="entry name" value="ER"/>
</dbReference>
<dbReference type="Gene3D" id="3.40.47.10">
    <property type="match status" value="1"/>
</dbReference>
<dbReference type="UniPathway" id="UPA00094"/>
<evidence type="ECO:0000313" key="14">
    <source>
        <dbReference type="EMBL" id="VFJ91500.1"/>
    </source>
</evidence>
<dbReference type="InterPro" id="IPR049490">
    <property type="entry name" value="C883_1060-like_KR_N"/>
</dbReference>
<feature type="active site" description="Proton donor; for dehydratase activity" evidence="10">
    <location>
        <position position="1101"/>
    </location>
</feature>
<dbReference type="Pfam" id="PF16197">
    <property type="entry name" value="KAsynt_C_assoc"/>
    <property type="match status" value="1"/>
</dbReference>
<evidence type="ECO:0000256" key="9">
    <source>
        <dbReference type="ARBA" id="ARBA00054155"/>
    </source>
</evidence>
<keyword evidence="3" id="KW-0596">Phosphopantetheine</keyword>
<evidence type="ECO:0000256" key="5">
    <source>
        <dbReference type="ARBA" id="ARBA00022679"/>
    </source>
</evidence>
<evidence type="ECO:0000256" key="4">
    <source>
        <dbReference type="ARBA" id="ARBA00022553"/>
    </source>
</evidence>
<dbReference type="Pfam" id="PF00698">
    <property type="entry name" value="Acyl_transf_1"/>
    <property type="match status" value="1"/>
</dbReference>
<dbReference type="Pfam" id="PF08240">
    <property type="entry name" value="ADH_N"/>
    <property type="match status" value="1"/>
</dbReference>
<accession>A0A450UG14</accession>
<protein>
    <submittedName>
        <fullName evidence="14">Acyl transferase domain-containing protein</fullName>
    </submittedName>
</protein>
<feature type="active site" description="Proton acceptor; for dehydratase activity" evidence="10">
    <location>
        <position position="936"/>
    </location>
</feature>
<dbReference type="SUPFAM" id="SSF50129">
    <property type="entry name" value="GroES-like"/>
    <property type="match status" value="1"/>
</dbReference>
<organism evidence="14">
    <name type="scientific">Candidatus Kentrum sp. LFY</name>
    <dbReference type="NCBI Taxonomy" id="2126342"/>
    <lineage>
        <taxon>Bacteria</taxon>
        <taxon>Pseudomonadati</taxon>
        <taxon>Pseudomonadota</taxon>
        <taxon>Gammaproteobacteria</taxon>
        <taxon>Candidatus Kentrum</taxon>
    </lineage>
</organism>
<dbReference type="InterPro" id="IPR014031">
    <property type="entry name" value="Ketoacyl_synth_C"/>
</dbReference>
<dbReference type="InterPro" id="IPR036736">
    <property type="entry name" value="ACP-like_sf"/>
</dbReference>
<dbReference type="SUPFAM" id="SSF52151">
    <property type="entry name" value="FabD/lysophospholipase-like"/>
    <property type="match status" value="1"/>
</dbReference>
<feature type="region of interest" description="N-terminal hotdog fold" evidence="10">
    <location>
        <begin position="904"/>
        <end position="1026"/>
    </location>
</feature>
<dbReference type="InterPro" id="IPR049900">
    <property type="entry name" value="PKS_mFAS_DH"/>
</dbReference>
<dbReference type="PROSITE" id="PS52019">
    <property type="entry name" value="PKS_MFAS_DH"/>
    <property type="match status" value="1"/>
</dbReference>
<dbReference type="PANTHER" id="PTHR43775:SF37">
    <property type="entry name" value="SI:DKEY-61P9.11"/>
    <property type="match status" value="1"/>
</dbReference>
<dbReference type="CDD" id="cd05195">
    <property type="entry name" value="enoyl_red"/>
    <property type="match status" value="1"/>
</dbReference>
<dbReference type="PROSITE" id="PS51257">
    <property type="entry name" value="PROKAR_LIPOPROTEIN"/>
    <property type="match status" value="1"/>
</dbReference>
<dbReference type="InterPro" id="IPR013149">
    <property type="entry name" value="ADH-like_C"/>
</dbReference>
<evidence type="ECO:0000256" key="8">
    <source>
        <dbReference type="ARBA" id="ARBA00023315"/>
    </source>
</evidence>
<dbReference type="InterPro" id="IPR014043">
    <property type="entry name" value="Acyl_transferase_dom"/>
</dbReference>
<dbReference type="InterPro" id="IPR057326">
    <property type="entry name" value="KR_dom"/>
</dbReference>
<dbReference type="Pfam" id="PF02801">
    <property type="entry name" value="Ketoacyl-synt_C"/>
    <property type="match status" value="1"/>
</dbReference>
<proteinExistence type="inferred from homology"/>
<feature type="domain" description="PKS/mFAS DH" evidence="13">
    <location>
        <begin position="904"/>
        <end position="1181"/>
    </location>
</feature>
<dbReference type="InterPro" id="IPR050091">
    <property type="entry name" value="PKS_NRPS_Biosynth_Enz"/>
</dbReference>
<keyword evidence="6" id="KW-0521">NADP</keyword>
<comment type="pathway">
    <text evidence="1">Lipid metabolism; fatty acid biosynthesis.</text>
</comment>
<keyword evidence="4" id="KW-0597">Phosphoprotein</keyword>
<dbReference type="SMART" id="SM00829">
    <property type="entry name" value="PKS_ER"/>
    <property type="match status" value="1"/>
</dbReference>
<reference evidence="14" key="1">
    <citation type="submission" date="2019-02" db="EMBL/GenBank/DDBJ databases">
        <authorList>
            <person name="Gruber-Vodicka R. H."/>
            <person name="Seah K. B. B."/>
        </authorList>
    </citation>
    <scope>NUCLEOTIDE SEQUENCE</scope>
    <source>
        <strain evidence="14">BECK_M7</strain>
    </source>
</reference>
<dbReference type="GO" id="GO:0005737">
    <property type="term" value="C:cytoplasm"/>
    <property type="evidence" value="ECO:0007669"/>
    <property type="project" value="TreeGrafter"/>
</dbReference>
<dbReference type="GO" id="GO:0071770">
    <property type="term" value="P:DIM/DIP cell wall layer assembly"/>
    <property type="evidence" value="ECO:0007669"/>
    <property type="project" value="TreeGrafter"/>
</dbReference>
<dbReference type="CDD" id="cd00833">
    <property type="entry name" value="PKS"/>
    <property type="match status" value="1"/>
</dbReference>
<dbReference type="Gene3D" id="3.10.129.110">
    <property type="entry name" value="Polyketide synthase dehydratase"/>
    <property type="match status" value="1"/>
</dbReference>
<dbReference type="GO" id="GO:0004315">
    <property type="term" value="F:3-oxoacyl-[acyl-carrier-protein] synthase activity"/>
    <property type="evidence" value="ECO:0007669"/>
    <property type="project" value="InterPro"/>
</dbReference>
<dbReference type="PROSITE" id="PS52004">
    <property type="entry name" value="KS3_2"/>
    <property type="match status" value="1"/>
</dbReference>
<dbReference type="SUPFAM" id="SSF47336">
    <property type="entry name" value="ACP-like"/>
    <property type="match status" value="1"/>
</dbReference>
<name>A0A450UG14_9GAMM</name>
<dbReference type="GO" id="GO:0031177">
    <property type="term" value="F:phosphopantetheine binding"/>
    <property type="evidence" value="ECO:0007669"/>
    <property type="project" value="InterPro"/>
</dbReference>